<dbReference type="PANTHER" id="PTHR37984">
    <property type="entry name" value="PROTEIN CBG26694"/>
    <property type="match status" value="1"/>
</dbReference>
<organism evidence="3">
    <name type="scientific">Arundo donax</name>
    <name type="common">Giant reed</name>
    <name type="synonym">Donax arundinaceus</name>
    <dbReference type="NCBI Taxonomy" id="35708"/>
    <lineage>
        <taxon>Eukaryota</taxon>
        <taxon>Viridiplantae</taxon>
        <taxon>Streptophyta</taxon>
        <taxon>Embryophyta</taxon>
        <taxon>Tracheophyta</taxon>
        <taxon>Spermatophyta</taxon>
        <taxon>Magnoliopsida</taxon>
        <taxon>Liliopsida</taxon>
        <taxon>Poales</taxon>
        <taxon>Poaceae</taxon>
        <taxon>PACMAD clade</taxon>
        <taxon>Arundinoideae</taxon>
        <taxon>Arundineae</taxon>
        <taxon>Arundo</taxon>
    </lineage>
</organism>
<evidence type="ECO:0000259" key="2">
    <source>
        <dbReference type="PROSITE" id="PS50994"/>
    </source>
</evidence>
<evidence type="ECO:0000313" key="3">
    <source>
        <dbReference type="EMBL" id="JAD37774.1"/>
    </source>
</evidence>
<evidence type="ECO:0000259" key="1">
    <source>
        <dbReference type="PROSITE" id="PS50013"/>
    </source>
</evidence>
<evidence type="ECO:0008006" key="4">
    <source>
        <dbReference type="Google" id="ProtNLM"/>
    </source>
</evidence>
<sequence length="365" mass="41512">MDFIEGLPKSEGYNAILVVADRFTKYSHFIPLKHPFTAHHVARVVLDNVVKLHGLPRSIVTDKDRIFLSTFWKELFKLYETKLTMSTAYHPQTDGQTERVNPCLEMYLRCAVQHSPKKWKSWLALAEFWYNTTFHTSLRCSPFKALYGHDPNFGALSDITTATPQLVTDLVAEREAQSLALKEQLAKAQNRMKVQADRHRTNREFHVGDQVLLKLQPYAQVSVVNRPFPKLAYKYFGPYRVLKRIGIAAYQLDLPSDSLVHPVFHVSQLKPFTPDYTPVYADLPKLVDLDAGQLEPERVLDRRLVKKGNCAVPQVLVKWTRLPEASATWEDYYVVQKRFPMALAWGQASSGGGGGVTPVTTIQAT</sequence>
<dbReference type="Gene3D" id="3.30.420.10">
    <property type="entry name" value="Ribonuclease H-like superfamily/Ribonuclease H"/>
    <property type="match status" value="1"/>
</dbReference>
<dbReference type="InterPro" id="IPR001584">
    <property type="entry name" value="Integrase_cat-core"/>
</dbReference>
<dbReference type="SUPFAM" id="SSF53098">
    <property type="entry name" value="Ribonuclease H-like"/>
    <property type="match status" value="1"/>
</dbReference>
<dbReference type="InterPro" id="IPR000953">
    <property type="entry name" value="Chromo/chromo_shadow_dom"/>
</dbReference>
<dbReference type="Pfam" id="PF00385">
    <property type="entry name" value="Chromo"/>
    <property type="match status" value="1"/>
</dbReference>
<feature type="domain" description="Chromo" evidence="1">
    <location>
        <begin position="294"/>
        <end position="330"/>
    </location>
</feature>
<dbReference type="InterPro" id="IPR056924">
    <property type="entry name" value="SH3_Tf2-1"/>
</dbReference>
<dbReference type="SUPFAM" id="SSF54160">
    <property type="entry name" value="Chromo domain-like"/>
    <property type="match status" value="1"/>
</dbReference>
<dbReference type="InterPro" id="IPR016197">
    <property type="entry name" value="Chromo-like_dom_sf"/>
</dbReference>
<dbReference type="InterPro" id="IPR012337">
    <property type="entry name" value="RNaseH-like_sf"/>
</dbReference>
<dbReference type="PANTHER" id="PTHR37984:SF5">
    <property type="entry name" value="PROTEIN NYNRIN-LIKE"/>
    <property type="match status" value="1"/>
</dbReference>
<dbReference type="PROSITE" id="PS50994">
    <property type="entry name" value="INTEGRASE"/>
    <property type="match status" value="1"/>
</dbReference>
<dbReference type="GO" id="GO:0015074">
    <property type="term" value="P:DNA integration"/>
    <property type="evidence" value="ECO:0007669"/>
    <property type="project" value="InterPro"/>
</dbReference>
<dbReference type="AlphaFoldDB" id="A0A0A8ZED4"/>
<dbReference type="GO" id="GO:0003676">
    <property type="term" value="F:nucleic acid binding"/>
    <property type="evidence" value="ECO:0007669"/>
    <property type="project" value="InterPro"/>
</dbReference>
<accession>A0A0A8ZED4</accession>
<reference evidence="3" key="1">
    <citation type="submission" date="2014-09" db="EMBL/GenBank/DDBJ databases">
        <authorList>
            <person name="Magalhaes I.L.F."/>
            <person name="Oliveira U."/>
            <person name="Santos F.R."/>
            <person name="Vidigal T.H.D.A."/>
            <person name="Brescovit A.D."/>
            <person name="Santos A.J."/>
        </authorList>
    </citation>
    <scope>NUCLEOTIDE SEQUENCE</scope>
    <source>
        <tissue evidence="3">Shoot tissue taken approximately 20 cm above the soil surface</tissue>
    </source>
</reference>
<dbReference type="FunFam" id="3.30.420.10:FF:000032">
    <property type="entry name" value="Retrovirus-related Pol polyprotein from transposon 297-like Protein"/>
    <property type="match status" value="1"/>
</dbReference>
<dbReference type="EMBL" id="GBRH01260121">
    <property type="protein sequence ID" value="JAD37774.1"/>
    <property type="molecule type" value="Transcribed_RNA"/>
</dbReference>
<dbReference type="Gene3D" id="2.40.50.40">
    <property type="match status" value="1"/>
</dbReference>
<dbReference type="PROSITE" id="PS50013">
    <property type="entry name" value="CHROMO_2"/>
    <property type="match status" value="1"/>
</dbReference>
<proteinExistence type="predicted"/>
<dbReference type="InterPro" id="IPR050951">
    <property type="entry name" value="Retrovirus_Pol_polyprotein"/>
</dbReference>
<dbReference type="Pfam" id="PF24626">
    <property type="entry name" value="SH3_Tf2-1"/>
    <property type="match status" value="1"/>
</dbReference>
<dbReference type="InterPro" id="IPR023780">
    <property type="entry name" value="Chromo_domain"/>
</dbReference>
<protein>
    <recommendedName>
        <fullName evidence="4">Integrase catalytic domain-containing protein</fullName>
    </recommendedName>
</protein>
<dbReference type="InterPro" id="IPR036397">
    <property type="entry name" value="RNaseH_sf"/>
</dbReference>
<name>A0A0A8ZED4_ARUDO</name>
<reference evidence="3" key="2">
    <citation type="journal article" date="2015" name="Data Brief">
        <title>Shoot transcriptome of the giant reed, Arundo donax.</title>
        <authorList>
            <person name="Barrero R.A."/>
            <person name="Guerrero F.D."/>
            <person name="Moolhuijzen P."/>
            <person name="Goolsby J.A."/>
            <person name="Tidwell J."/>
            <person name="Bellgard S.E."/>
            <person name="Bellgard M.I."/>
        </authorList>
    </citation>
    <scope>NUCLEOTIDE SEQUENCE</scope>
    <source>
        <tissue evidence="3">Shoot tissue taken approximately 20 cm above the soil surface</tissue>
    </source>
</reference>
<feature type="domain" description="Integrase catalytic" evidence="2">
    <location>
        <begin position="1"/>
        <end position="150"/>
    </location>
</feature>